<gene>
    <name evidence="1" type="ORF">CNMCM6106_005718</name>
</gene>
<dbReference type="PANTHER" id="PTHR36091:SF2">
    <property type="entry name" value="AMINOGLYCOSIDE PHOSPHOTRANSFERASE DOMAIN-CONTAINING PROTEIN"/>
    <property type="match status" value="1"/>
</dbReference>
<accession>A0A8H6PQ91</accession>
<evidence type="ECO:0000313" key="1">
    <source>
        <dbReference type="EMBL" id="KAF7158843.1"/>
    </source>
</evidence>
<dbReference type="EMBL" id="JACBAF010002284">
    <property type="protein sequence ID" value="KAF7158843.1"/>
    <property type="molecule type" value="Genomic_DNA"/>
</dbReference>
<dbReference type="InterPro" id="IPR051035">
    <property type="entry name" value="Mito_inheritance_9"/>
</dbReference>
<dbReference type="Proteomes" id="UP000662466">
    <property type="component" value="Unassembled WGS sequence"/>
</dbReference>
<protein>
    <submittedName>
        <fullName evidence="1">Uncharacterized protein</fullName>
    </submittedName>
</protein>
<proteinExistence type="predicted"/>
<sequence>MLCASKDAVCPLHYSPEEVDERLQLEEEQRDADDHMEKYRNVLGMTSDGWVPTERYSEAKRMSEKFKTDAILLVESEEDAAQIQRHWLFDDFDEDE</sequence>
<dbReference type="GO" id="GO:0005739">
    <property type="term" value="C:mitochondrion"/>
    <property type="evidence" value="ECO:0007669"/>
    <property type="project" value="TreeGrafter"/>
</dbReference>
<comment type="caution">
    <text evidence="1">The sequence shown here is derived from an EMBL/GenBank/DDBJ whole genome shotgun (WGS) entry which is preliminary data.</text>
</comment>
<dbReference type="PANTHER" id="PTHR36091">
    <property type="entry name" value="ALTERED INHERITANCE OF MITOCHONDRIA PROTEIN 9, MITOCHONDRIAL"/>
    <property type="match status" value="1"/>
</dbReference>
<dbReference type="AlphaFoldDB" id="A0A8H6PQ91"/>
<reference evidence="1" key="1">
    <citation type="submission" date="2020-06" db="EMBL/GenBank/DDBJ databases">
        <title>Draft genome sequences of strains closely related to Aspergillus parafelis and Aspergillus hiratsukae.</title>
        <authorList>
            <person name="Dos Santos R.A.C."/>
            <person name="Rivero-Menendez O."/>
            <person name="Steenwyk J.L."/>
            <person name="Mead M.E."/>
            <person name="Goldman G.H."/>
            <person name="Alastruey-Izquierdo A."/>
            <person name="Rokas A."/>
        </authorList>
    </citation>
    <scope>NUCLEOTIDE SEQUENCE</scope>
    <source>
        <strain evidence="1">CNM-CM6106</strain>
    </source>
</reference>
<evidence type="ECO:0000313" key="2">
    <source>
        <dbReference type="Proteomes" id="UP000662466"/>
    </source>
</evidence>
<organism evidence="1 2">
    <name type="scientific">Aspergillus hiratsukae</name>
    <dbReference type="NCBI Taxonomy" id="1194566"/>
    <lineage>
        <taxon>Eukaryota</taxon>
        <taxon>Fungi</taxon>
        <taxon>Dikarya</taxon>
        <taxon>Ascomycota</taxon>
        <taxon>Pezizomycotina</taxon>
        <taxon>Eurotiomycetes</taxon>
        <taxon>Eurotiomycetidae</taxon>
        <taxon>Eurotiales</taxon>
        <taxon>Aspergillaceae</taxon>
        <taxon>Aspergillus</taxon>
        <taxon>Aspergillus subgen. Fumigati</taxon>
    </lineage>
</organism>
<name>A0A8H6PQ91_9EURO</name>